<dbReference type="InterPro" id="IPR029063">
    <property type="entry name" value="SAM-dependent_MTases_sf"/>
</dbReference>
<keyword evidence="6 12" id="KW-0489">Methyltransferase</keyword>
<comment type="caution">
    <text evidence="12">The sequence shown here is derived from an EMBL/GenBank/DDBJ whole genome shotgun (WGS) entry which is preliminary data.</text>
</comment>
<dbReference type="EMBL" id="VSSS01000053">
    <property type="protein sequence ID" value="TYL90250.1"/>
    <property type="molecule type" value="Genomic_DNA"/>
</dbReference>
<proteinExistence type="inferred from homology"/>
<dbReference type="GO" id="GO:0004719">
    <property type="term" value="F:protein-L-isoaspartate (D-aspartate) O-methyltransferase activity"/>
    <property type="evidence" value="ECO:0007669"/>
    <property type="project" value="UniProtKB-EC"/>
</dbReference>
<dbReference type="PANTHER" id="PTHR11579">
    <property type="entry name" value="PROTEIN-L-ISOASPARTATE O-METHYLTRANSFERASE"/>
    <property type="match status" value="1"/>
</dbReference>
<sequence>MLSSFPQPGGDMDDRSAKFRAFYAQLICAAAKATDPRLEQAFRTVRREPFAGPGPWSISFGGHPYVVTPDDDPAFLYQNALLALDPARGVNIGMPGAHAYWLTGTGVREGETVLQIGAGTGYYTAILAELAGPNGRVYAYEIDERLAALARENLKGIATVELRERSGIASDLPDVDVIYVCAGAAQPATEWLAVLRPGGRLVFPLAPEGMLGGMLMITRPEQGVAWPAKFLSRAQFIGCAGLQDADAGKRLAQAFAKGWESVQSLRRGDVPDETCWFAGDGWWLSTAPASAPAVSIPAHGDITQA</sequence>
<evidence type="ECO:0000256" key="2">
    <source>
        <dbReference type="ARBA" id="ARBA00005369"/>
    </source>
</evidence>
<dbReference type="Proteomes" id="UP000324758">
    <property type="component" value="Unassembled WGS sequence"/>
</dbReference>
<keyword evidence="5" id="KW-0963">Cytoplasm</keyword>
<evidence type="ECO:0000256" key="7">
    <source>
        <dbReference type="ARBA" id="ARBA00022679"/>
    </source>
</evidence>
<evidence type="ECO:0000313" key="12">
    <source>
        <dbReference type="EMBL" id="TYL90250.1"/>
    </source>
</evidence>
<dbReference type="GO" id="GO:0005737">
    <property type="term" value="C:cytoplasm"/>
    <property type="evidence" value="ECO:0007669"/>
    <property type="project" value="UniProtKB-SubCell"/>
</dbReference>
<evidence type="ECO:0000256" key="1">
    <source>
        <dbReference type="ARBA" id="ARBA00004496"/>
    </source>
</evidence>
<dbReference type="OrthoDB" id="9807766at2"/>
<evidence type="ECO:0000256" key="6">
    <source>
        <dbReference type="ARBA" id="ARBA00022603"/>
    </source>
</evidence>
<evidence type="ECO:0000256" key="11">
    <source>
        <dbReference type="ARBA" id="ARBA00031350"/>
    </source>
</evidence>
<organism evidence="12 13">
    <name type="scientific">Bradyrhizobium rifense</name>
    <dbReference type="NCBI Taxonomy" id="515499"/>
    <lineage>
        <taxon>Bacteria</taxon>
        <taxon>Pseudomonadati</taxon>
        <taxon>Pseudomonadota</taxon>
        <taxon>Alphaproteobacteria</taxon>
        <taxon>Hyphomicrobiales</taxon>
        <taxon>Nitrobacteraceae</taxon>
        <taxon>Bradyrhizobium</taxon>
    </lineage>
</organism>
<keyword evidence="7 12" id="KW-0808">Transferase</keyword>
<dbReference type="GO" id="GO:0032259">
    <property type="term" value="P:methylation"/>
    <property type="evidence" value="ECO:0007669"/>
    <property type="project" value="UniProtKB-KW"/>
</dbReference>
<evidence type="ECO:0000256" key="4">
    <source>
        <dbReference type="ARBA" id="ARBA00013346"/>
    </source>
</evidence>
<evidence type="ECO:0000256" key="5">
    <source>
        <dbReference type="ARBA" id="ARBA00022490"/>
    </source>
</evidence>
<dbReference type="SUPFAM" id="SSF53335">
    <property type="entry name" value="S-adenosyl-L-methionine-dependent methyltransferases"/>
    <property type="match status" value="1"/>
</dbReference>
<comment type="similarity">
    <text evidence="2">Belongs to the methyltransferase superfamily. L-isoaspartyl/D-aspartyl protein methyltransferase family.</text>
</comment>
<keyword evidence="8" id="KW-0949">S-adenosyl-L-methionine</keyword>
<dbReference type="Pfam" id="PF01135">
    <property type="entry name" value="PCMT"/>
    <property type="match status" value="1"/>
</dbReference>
<gene>
    <name evidence="12" type="ORF">FXB40_32905</name>
</gene>
<accession>A0A5D3K5N2</accession>
<evidence type="ECO:0000256" key="9">
    <source>
        <dbReference type="ARBA" id="ARBA00030757"/>
    </source>
</evidence>
<protein>
    <recommendedName>
        <fullName evidence="4">Protein-L-isoaspartate O-methyltransferase</fullName>
        <ecNumber evidence="3">2.1.1.77</ecNumber>
    </recommendedName>
    <alternativeName>
        <fullName evidence="11">L-isoaspartyl protein carboxyl methyltransferase</fullName>
    </alternativeName>
    <alternativeName>
        <fullName evidence="9">Protein L-isoaspartyl methyltransferase</fullName>
    </alternativeName>
    <alternativeName>
        <fullName evidence="10">Protein-beta-aspartate methyltransferase</fullName>
    </alternativeName>
</protein>
<evidence type="ECO:0000313" key="13">
    <source>
        <dbReference type="Proteomes" id="UP000324758"/>
    </source>
</evidence>
<evidence type="ECO:0000256" key="8">
    <source>
        <dbReference type="ARBA" id="ARBA00022691"/>
    </source>
</evidence>
<dbReference type="PANTHER" id="PTHR11579:SF0">
    <property type="entry name" value="PROTEIN-L-ISOASPARTATE(D-ASPARTATE) O-METHYLTRANSFERASE"/>
    <property type="match status" value="1"/>
</dbReference>
<dbReference type="InterPro" id="IPR000682">
    <property type="entry name" value="PCMT"/>
</dbReference>
<evidence type="ECO:0000256" key="10">
    <source>
        <dbReference type="ARBA" id="ARBA00031323"/>
    </source>
</evidence>
<evidence type="ECO:0000256" key="3">
    <source>
        <dbReference type="ARBA" id="ARBA00011890"/>
    </source>
</evidence>
<reference evidence="12 13" key="1">
    <citation type="submission" date="2019-08" db="EMBL/GenBank/DDBJ databases">
        <title>Bradyrhizobium hipponensis sp. nov., a rhizobium isolated from a Lupinus angustifolius root nodule in Tunisia.</title>
        <authorList>
            <person name="Off K."/>
            <person name="Rejili M."/>
            <person name="Mars M."/>
            <person name="Brachmann A."/>
            <person name="Marin M."/>
        </authorList>
    </citation>
    <scope>NUCLEOTIDE SEQUENCE [LARGE SCALE GENOMIC DNA]</scope>
    <source>
        <strain evidence="12 13">CTAW71</strain>
    </source>
</reference>
<comment type="subcellular location">
    <subcellularLocation>
        <location evidence="1">Cytoplasm</location>
    </subcellularLocation>
</comment>
<dbReference type="Gene3D" id="3.40.50.150">
    <property type="entry name" value="Vaccinia Virus protein VP39"/>
    <property type="match status" value="1"/>
</dbReference>
<dbReference type="AlphaFoldDB" id="A0A5D3K5N2"/>
<name>A0A5D3K5N2_9BRAD</name>
<keyword evidence="13" id="KW-1185">Reference proteome</keyword>
<dbReference type="EC" id="2.1.1.77" evidence="3"/>